<dbReference type="OrthoDB" id="2275718at2759"/>
<protein>
    <recommendedName>
        <fullName evidence="2">LsmAD domain-containing protein</fullName>
    </recommendedName>
</protein>
<feature type="region of interest" description="Disordered" evidence="1">
    <location>
        <begin position="137"/>
        <end position="168"/>
    </location>
</feature>
<feature type="compositionally biased region" description="Low complexity" evidence="1">
    <location>
        <begin position="290"/>
        <end position="307"/>
    </location>
</feature>
<evidence type="ECO:0000313" key="4">
    <source>
        <dbReference type="Proteomes" id="UP000559027"/>
    </source>
</evidence>
<dbReference type="Pfam" id="PF06741">
    <property type="entry name" value="LsmAD"/>
    <property type="match status" value="1"/>
</dbReference>
<feature type="region of interest" description="Disordered" evidence="1">
    <location>
        <begin position="411"/>
        <end position="435"/>
    </location>
</feature>
<dbReference type="SMART" id="SM01272">
    <property type="entry name" value="LsmAD"/>
    <property type="match status" value="1"/>
</dbReference>
<accession>A0A8H5LJF8</accession>
<feature type="region of interest" description="Disordered" evidence="1">
    <location>
        <begin position="670"/>
        <end position="716"/>
    </location>
</feature>
<feature type="region of interest" description="Disordered" evidence="1">
    <location>
        <begin position="530"/>
        <end position="570"/>
    </location>
</feature>
<evidence type="ECO:0000256" key="1">
    <source>
        <dbReference type="SAM" id="MobiDB-lite"/>
    </source>
</evidence>
<feature type="compositionally biased region" description="Basic and acidic residues" evidence="1">
    <location>
        <begin position="411"/>
        <end position="422"/>
    </location>
</feature>
<keyword evidence="4" id="KW-1185">Reference proteome</keyword>
<feature type="compositionally biased region" description="Basic and acidic residues" evidence="1">
    <location>
        <begin position="150"/>
        <end position="168"/>
    </location>
</feature>
<evidence type="ECO:0000259" key="2">
    <source>
        <dbReference type="SMART" id="SM01272"/>
    </source>
</evidence>
<dbReference type="Proteomes" id="UP000559027">
    <property type="component" value="Unassembled WGS sequence"/>
</dbReference>
<dbReference type="InterPro" id="IPR045117">
    <property type="entry name" value="ATXN2-like"/>
</dbReference>
<feature type="compositionally biased region" description="Pro residues" evidence="1">
    <location>
        <begin position="832"/>
        <end position="852"/>
    </location>
</feature>
<feature type="region of interest" description="Disordered" evidence="1">
    <location>
        <begin position="1"/>
        <end position="66"/>
    </location>
</feature>
<feature type="region of interest" description="Disordered" evidence="1">
    <location>
        <begin position="285"/>
        <end position="348"/>
    </location>
</feature>
<feature type="region of interest" description="Disordered" evidence="1">
    <location>
        <begin position="451"/>
        <end position="501"/>
    </location>
</feature>
<feature type="region of interest" description="Disordered" evidence="1">
    <location>
        <begin position="585"/>
        <end position="614"/>
    </location>
</feature>
<dbReference type="GO" id="GO:0003729">
    <property type="term" value="F:mRNA binding"/>
    <property type="evidence" value="ECO:0007669"/>
    <property type="project" value="TreeGrafter"/>
</dbReference>
<feature type="compositionally biased region" description="Polar residues" evidence="1">
    <location>
        <begin position="323"/>
        <end position="336"/>
    </location>
</feature>
<dbReference type="InterPro" id="IPR009604">
    <property type="entry name" value="LsmAD_domain"/>
</dbReference>
<feature type="compositionally biased region" description="Low complexity" evidence="1">
    <location>
        <begin position="675"/>
        <end position="687"/>
    </location>
</feature>
<evidence type="ECO:0000313" key="3">
    <source>
        <dbReference type="EMBL" id="KAF5359437.1"/>
    </source>
</evidence>
<feature type="compositionally biased region" description="Low complexity" evidence="1">
    <location>
        <begin position="467"/>
        <end position="489"/>
    </location>
</feature>
<dbReference type="GO" id="GO:0010494">
    <property type="term" value="C:cytoplasmic stress granule"/>
    <property type="evidence" value="ECO:0007669"/>
    <property type="project" value="TreeGrafter"/>
</dbReference>
<dbReference type="EMBL" id="JAACJO010000004">
    <property type="protein sequence ID" value="KAF5359437.1"/>
    <property type="molecule type" value="Genomic_DNA"/>
</dbReference>
<dbReference type="AlphaFoldDB" id="A0A8H5LJF8"/>
<feature type="domain" description="LsmAD" evidence="2">
    <location>
        <begin position="207"/>
        <end position="276"/>
    </location>
</feature>
<feature type="region of interest" description="Disordered" evidence="1">
    <location>
        <begin position="785"/>
        <end position="806"/>
    </location>
</feature>
<comment type="caution">
    <text evidence="3">The sequence shown here is derived from an EMBL/GenBank/DDBJ whole genome shotgun (WGS) entry which is preliminary data.</text>
</comment>
<feature type="compositionally biased region" description="Low complexity" evidence="1">
    <location>
        <begin position="26"/>
        <end position="54"/>
    </location>
</feature>
<dbReference type="GO" id="GO:0034063">
    <property type="term" value="P:stress granule assembly"/>
    <property type="evidence" value="ECO:0007669"/>
    <property type="project" value="TreeGrafter"/>
</dbReference>
<organism evidence="3 4">
    <name type="scientific">Leucocoprinus leucothites</name>
    <dbReference type="NCBI Taxonomy" id="201217"/>
    <lineage>
        <taxon>Eukaryota</taxon>
        <taxon>Fungi</taxon>
        <taxon>Dikarya</taxon>
        <taxon>Basidiomycota</taxon>
        <taxon>Agaricomycotina</taxon>
        <taxon>Agaricomycetes</taxon>
        <taxon>Agaricomycetidae</taxon>
        <taxon>Agaricales</taxon>
        <taxon>Agaricineae</taxon>
        <taxon>Agaricaceae</taxon>
        <taxon>Leucocoprinus</taxon>
    </lineage>
</organism>
<name>A0A8H5LJF8_9AGAR</name>
<feature type="region of interest" description="Disordered" evidence="1">
    <location>
        <begin position="827"/>
        <end position="858"/>
    </location>
</feature>
<gene>
    <name evidence="3" type="ORF">D9756_003474</name>
</gene>
<dbReference type="PANTHER" id="PTHR12854:SF7">
    <property type="entry name" value="ATAXIN-2 HOMOLOG"/>
    <property type="match status" value="1"/>
</dbReference>
<feature type="compositionally biased region" description="Low complexity" evidence="1">
    <location>
        <begin position="337"/>
        <end position="348"/>
    </location>
</feature>
<proteinExistence type="predicted"/>
<reference evidence="3 4" key="1">
    <citation type="journal article" date="2020" name="ISME J.">
        <title>Uncovering the hidden diversity of litter-decomposition mechanisms in mushroom-forming fungi.</title>
        <authorList>
            <person name="Floudas D."/>
            <person name="Bentzer J."/>
            <person name="Ahren D."/>
            <person name="Johansson T."/>
            <person name="Persson P."/>
            <person name="Tunlid A."/>
        </authorList>
    </citation>
    <scope>NUCLEOTIDE SEQUENCE [LARGE SCALE GENOMIC DNA]</scope>
    <source>
        <strain evidence="3 4">CBS 146.42</strain>
    </source>
</reference>
<dbReference type="PANTHER" id="PTHR12854">
    <property type="entry name" value="ATAXIN 2-RELATED"/>
    <property type="match status" value="1"/>
</dbReference>
<sequence length="858" mass="89427">MASTRPSKPPRKSAADNPRRSAWSGPRASPTFAPTSSSPRPQASAPQQGPPLAQTNGARPSDPTRDRVLQSLAGLTGTTVTLTTKTGVRYEGVVGSTSSEGDTSGVTLRDVKDLTAPGTPLKDAFFIASSNIESYTSGPADAKPANGDTFRTDTDISQKKPNQGRERELQMWQPDNDAPPLAGDDDTFGHSASNTAWDQFAVNEKLFGVTGGFNEDDYTTKLDRNAAGFKEREIEAQRIAAEILGVATNNPHIREERGLDDSSVGEEDKYGAVVRSQGAYIPPGARRGVSGALSPPSIPSAAPSAVAKQEVPKVSVNGPDGTTVAQTQTPPDKTSSPAPGAAAAPKDALPAFRDFVTTEKQRLTRKRQALVKSEMDKRMAELVKFSQNFKLNKPIPDDLVPILAKDEDKQRAIKEKAKKDAESNSARAIGASTAVTASRGVGIGGALKGAMKQPTGGAPAVGTSGLQKPPVSQQPSSSSTAQTASSQKPAGPTASKSETAVKKIPMYIQPIPAFKGGKLKQTSTPSAATASSSAVSGASGMNGSVTPATATTTATTSPTPGVATPVSPTTATSANRLNVNASSFRPTMKASSPTPTNVASPKSKADTPNSTATVNNPFFGVRPLKKSSVTHIKDDFNPFKSGKVLEAGQVAPQWPYHGKRYTLMFPAVPHPPSGHPSHMGSGPNTPGNAGGNTGGPPVQQHVPPPPYEEDPNAQAAAAAARGGYVYPYPPYAYPGQHMMPPPGPPGAYMPAPFMHHMPYPPGMPPPNAMYSPAMGQMPPYMPPPPPGPYPPPPNGAAPRPSMPPTPIPAQAHPYYHHQSPQLQHAVPYSMMMPPPPGGVPPHPYENGPPPPVQMGGHA</sequence>